<dbReference type="InterPro" id="IPR031926">
    <property type="entry name" value="TMEM135_N"/>
</dbReference>
<feature type="region of interest" description="Disordered" evidence="7">
    <location>
        <begin position="942"/>
        <end position="1014"/>
    </location>
</feature>
<comment type="caution">
    <text evidence="10">The sequence shown here is derived from an EMBL/GenBank/DDBJ whole genome shotgun (WGS) entry which is preliminary data.</text>
</comment>
<gene>
    <name evidence="10" type="ORF">C2E20_5468</name>
</gene>
<evidence type="ECO:0000256" key="8">
    <source>
        <dbReference type="SAM" id="Phobius"/>
    </source>
</evidence>
<dbReference type="GO" id="GO:0012505">
    <property type="term" value="C:endomembrane system"/>
    <property type="evidence" value="ECO:0007669"/>
    <property type="project" value="UniProtKB-SubCell"/>
</dbReference>
<keyword evidence="4 8" id="KW-0812">Transmembrane</keyword>
<evidence type="ECO:0000313" key="10">
    <source>
        <dbReference type="EMBL" id="PSC71174.1"/>
    </source>
</evidence>
<keyword evidence="11" id="KW-1185">Reference proteome</keyword>
<comment type="similarity">
    <text evidence="2">Belongs to the peroxisomal membrane protein PXMP2/4 family.</text>
</comment>
<evidence type="ECO:0000256" key="4">
    <source>
        <dbReference type="ARBA" id="ARBA00022692"/>
    </source>
</evidence>
<feature type="transmembrane region" description="Helical" evidence="8">
    <location>
        <begin position="270"/>
        <end position="292"/>
    </location>
</feature>
<evidence type="ECO:0000256" key="2">
    <source>
        <dbReference type="ARBA" id="ARBA00006824"/>
    </source>
</evidence>
<evidence type="ECO:0000256" key="5">
    <source>
        <dbReference type="ARBA" id="ARBA00022989"/>
    </source>
</evidence>
<sequence length="1295" mass="136513">MLAPLVKDTLRYGAFVGSFSGLFVFWDEAIALLGGRKRTAAWRAMASGALAGPALLLTGTKEAHTSLALYIFIRGLTLLARCGNLPEAHPLKRKLLAPMRWPYGGVALMCLSTAQICYSWIALPQTLPSSYVRFLDKHGGKSPRVYAAIREMVQRAAAGPPCAAAVPLAALAGTELAGFAGATPCGVLHPHESCNRHMLSFLPTAYLRALPVYFPVYVIPAILVHRKRLLQPDRAPQLWRKIGVGVLRSSLFLSLYCTLAWRGACATFNMAGRTTGGLIAAGAWIAGLAALVEKRSRRMELALYVMSRAAESFALTLGVWGWVRPSSLPRRVDVLLFSAAAACILHCYSDHYGERRDVFRSTYLNIFDFILGNTGFQSAAISHMPSNAEFVSRGLHTVASLTQLNTLASLYRGGAGNGNGNGSGAASGTSSMRPSAGTSPRQTEEGEEGEEGKAAATRAAGAAAALTVAAAGAAAAIEEAGGTVGGISALERLQDAALRGALAGLTLRGGLHLVTYVLGLLVKGRRSTPASRPDGAAMVKDTLRWGAFLGSFSGLFVFWDEAIALLGGRKRTAAWRAMASGALAGPALLLTGTQQSHTSLSLFVFVRGLTLLVRCGNLPEAHPLKRKLLAPTRWQHGDVALMCLSAAQLGYSWLGLPETLPRSYVRFLDKHAGKAPHVYAAIREMTRRAAAGAPGPAAVPLAALAGTDLAGFADATPCGFLHPHESCNHHMLSHVPPAYVRALPVYFSVYVIPAILVHRKRLLQPDCAPQLWRKIGLGVLRSSLFLALCSALGWRGVCLSLNAAGRTTSAALAAGAAAAGLAVLVEKKSRRIELALYCLSRAAESFALTLGAWGWVRPSSLPRRVDVLLFSAAAACILHCYSDHYGERRDVFKSSYLNTFDFILGNTGFHSASISHAPSNAQLLLRGMRSVKSLGQLVRGGSGVSGNGGGSGAASGASSLRPSPQISPRLTEEGQEGEEGAAAGADDQQFLGSSLTPPEQSAAGESSSSQPGSSGKVWPAAALLAALRAYDRAVKANPVLTKALTSFVGFAIGDRIAQGVAGGGSYDVLRCGRLSLYGLLLDGPVGHAWYKLLDKHVYPEAPTSTKAVLIKMALDQLVWGPAMTLVFFAFLKTLEGHPELIVATIQAKFLPTMLANYVLWPLAHLVNFRFVPTDYRILFNNVVAIFWTTWLSYTCGPAAGSSGASAVASLAGGPGGGEAAAAAAAALLSAIPCHKIPGALSHPEVAEAARQVAAMEHLIAAWGTKSLPSTDLVVQYLHLKAELAKSVCQQPIRLP</sequence>
<feature type="domain" description="Transmembrane protein 135 N-terminal" evidence="9">
    <location>
        <begin position="193"/>
        <end position="312"/>
    </location>
</feature>
<dbReference type="PANTHER" id="PTHR12459">
    <property type="entry name" value="TRANSMEMBRANE PROTEIN 135-RELATED"/>
    <property type="match status" value="1"/>
</dbReference>
<comment type="similarity">
    <text evidence="3">Belongs to the TMEM135 family.</text>
</comment>
<reference evidence="10 11" key="1">
    <citation type="journal article" date="2018" name="Plant J.">
        <title>Genome sequences of Chlorella sorokiniana UTEX 1602 and Micractinium conductrix SAG 241.80: implications to maltose excretion by a green alga.</title>
        <authorList>
            <person name="Arriola M.B."/>
            <person name="Velmurugan N."/>
            <person name="Zhang Y."/>
            <person name="Plunkett M.H."/>
            <person name="Hondzo H."/>
            <person name="Barney B.M."/>
        </authorList>
    </citation>
    <scope>NUCLEOTIDE SEQUENCE [LARGE SCALE GENOMIC DNA]</scope>
    <source>
        <strain evidence="10 11">SAG 241.80</strain>
    </source>
</reference>
<dbReference type="OrthoDB" id="291792at2759"/>
<accession>A0A2P6VAR2</accession>
<dbReference type="EMBL" id="LHPF02000016">
    <property type="protein sequence ID" value="PSC71174.1"/>
    <property type="molecule type" value="Genomic_DNA"/>
</dbReference>
<feature type="domain" description="Transmembrane protein 135 N-terminal" evidence="9">
    <location>
        <begin position="726"/>
        <end position="845"/>
    </location>
</feature>
<feature type="transmembrane region" description="Helical" evidence="8">
    <location>
        <begin position="205"/>
        <end position="224"/>
    </location>
</feature>
<feature type="compositionally biased region" description="Polar residues" evidence="7">
    <location>
        <begin position="432"/>
        <end position="441"/>
    </location>
</feature>
<evidence type="ECO:0000256" key="3">
    <source>
        <dbReference type="ARBA" id="ARBA00008924"/>
    </source>
</evidence>
<comment type="subcellular location">
    <subcellularLocation>
        <location evidence="1">Endomembrane system</location>
        <topology evidence="1">Multi-pass membrane protein</topology>
    </subcellularLocation>
</comment>
<feature type="compositionally biased region" description="Low complexity" evidence="7">
    <location>
        <begin position="997"/>
        <end position="1014"/>
    </location>
</feature>
<keyword evidence="6 8" id="KW-0472">Membrane</keyword>
<dbReference type="Pfam" id="PF04117">
    <property type="entry name" value="Mpv17_PMP22"/>
    <property type="match status" value="1"/>
</dbReference>
<feature type="transmembrane region" description="Helical" evidence="8">
    <location>
        <begin position="301"/>
        <end position="322"/>
    </location>
</feature>
<dbReference type="GO" id="GO:0016020">
    <property type="term" value="C:membrane"/>
    <property type="evidence" value="ECO:0007669"/>
    <property type="project" value="InterPro"/>
</dbReference>
<evidence type="ECO:0000256" key="6">
    <source>
        <dbReference type="ARBA" id="ARBA00023136"/>
    </source>
</evidence>
<feature type="region of interest" description="Disordered" evidence="7">
    <location>
        <begin position="419"/>
        <end position="456"/>
    </location>
</feature>
<feature type="transmembrane region" description="Helical" evidence="8">
    <location>
        <begin position="12"/>
        <end position="33"/>
    </location>
</feature>
<evidence type="ECO:0000256" key="1">
    <source>
        <dbReference type="ARBA" id="ARBA00004127"/>
    </source>
</evidence>
<dbReference type="InterPro" id="IPR007248">
    <property type="entry name" value="Mpv17_PMP22"/>
</dbReference>
<keyword evidence="5 8" id="KW-1133">Transmembrane helix</keyword>
<protein>
    <recommendedName>
        <fullName evidence="9">Transmembrane protein 135 N-terminal domain-containing protein</fullName>
    </recommendedName>
</protein>
<dbReference type="InterPro" id="IPR026749">
    <property type="entry name" value="Tmem135"/>
</dbReference>
<organism evidence="10 11">
    <name type="scientific">Micractinium conductrix</name>
    <dbReference type="NCBI Taxonomy" id="554055"/>
    <lineage>
        <taxon>Eukaryota</taxon>
        <taxon>Viridiplantae</taxon>
        <taxon>Chlorophyta</taxon>
        <taxon>core chlorophytes</taxon>
        <taxon>Trebouxiophyceae</taxon>
        <taxon>Chlorellales</taxon>
        <taxon>Chlorellaceae</taxon>
        <taxon>Chlorella clade</taxon>
        <taxon>Micractinium</taxon>
    </lineage>
</organism>
<feature type="transmembrane region" description="Helical" evidence="8">
    <location>
        <begin position="245"/>
        <end position="264"/>
    </location>
</feature>
<proteinExistence type="inferred from homology"/>
<dbReference type="Proteomes" id="UP000239649">
    <property type="component" value="Unassembled WGS sequence"/>
</dbReference>
<feature type="compositionally biased region" description="Gly residues" evidence="7">
    <location>
        <begin position="942"/>
        <end position="953"/>
    </location>
</feature>
<evidence type="ECO:0000259" key="9">
    <source>
        <dbReference type="Pfam" id="PF15982"/>
    </source>
</evidence>
<evidence type="ECO:0000256" key="7">
    <source>
        <dbReference type="SAM" id="MobiDB-lite"/>
    </source>
</evidence>
<dbReference type="PANTHER" id="PTHR12459:SF15">
    <property type="entry name" value="TRANSMEMBRANE PROTEIN 135"/>
    <property type="match status" value="1"/>
</dbReference>
<feature type="compositionally biased region" description="Low complexity" evidence="7">
    <location>
        <begin position="980"/>
        <end position="989"/>
    </location>
</feature>
<dbReference type="Pfam" id="PF15982">
    <property type="entry name" value="TMEM135_C_rich"/>
    <property type="match status" value="2"/>
</dbReference>
<feature type="transmembrane region" description="Helical" evidence="8">
    <location>
        <begin position="101"/>
        <end position="121"/>
    </location>
</feature>
<evidence type="ECO:0000313" key="11">
    <source>
        <dbReference type="Proteomes" id="UP000239649"/>
    </source>
</evidence>
<name>A0A2P6VAR2_9CHLO</name>